<evidence type="ECO:0000313" key="2">
    <source>
        <dbReference type="EMBL" id="GET34896.1"/>
    </source>
</evidence>
<dbReference type="InterPro" id="IPR029068">
    <property type="entry name" value="Glyas_Bleomycin-R_OHBP_Dase"/>
</dbReference>
<dbReference type="PROSITE" id="PS51819">
    <property type="entry name" value="VOC"/>
    <property type="match status" value="1"/>
</dbReference>
<accession>A0A5M4B4T9</accession>
<dbReference type="AlphaFoldDB" id="A0A5M4B4T9"/>
<dbReference type="OrthoDB" id="9798430at2"/>
<dbReference type="Proteomes" id="UP000391834">
    <property type="component" value="Unassembled WGS sequence"/>
</dbReference>
<feature type="domain" description="VOC" evidence="1">
    <location>
        <begin position="4"/>
        <end position="127"/>
    </location>
</feature>
<dbReference type="InterPro" id="IPR004360">
    <property type="entry name" value="Glyas_Fos-R_dOase_dom"/>
</dbReference>
<reference evidence="2 3" key="1">
    <citation type="submission" date="2019-10" db="EMBL/GenBank/DDBJ databases">
        <title>Prolixibacter strains distinguished by the presence of nitrate reductase genes were adept at nitrate-dependent anaerobic corrosion of metallic iron and carbon steel.</title>
        <authorList>
            <person name="Iino T."/>
            <person name="Shono N."/>
            <person name="Ito K."/>
            <person name="Nakamura R."/>
            <person name="Sueoka K."/>
            <person name="Harayama S."/>
            <person name="Ohkuma M."/>
        </authorList>
    </citation>
    <scope>NUCLEOTIDE SEQUENCE [LARGE SCALE GENOMIC DNA]</scope>
    <source>
        <strain evidence="2 3">JCM 13498</strain>
    </source>
</reference>
<sequence length="139" mass="15895">MEQRISYLTLGVRNLKESENFYSNLLGWEKTEESTGNIIFYKLNGIILALYPVAALASDAETVPGARCFSNFTISYNTRTKDEVDKLIKKLEKKKVKVVREPETVFWGGYRGYISDPNGFMIEIVYNPKAELDERGNIL</sequence>
<dbReference type="InterPro" id="IPR037523">
    <property type="entry name" value="VOC_core"/>
</dbReference>
<dbReference type="RefSeq" id="WP_025865271.1">
    <property type="nucleotide sequence ID" value="NZ_BLAX01000001.1"/>
</dbReference>
<dbReference type="SUPFAM" id="SSF54593">
    <property type="entry name" value="Glyoxalase/Bleomycin resistance protein/Dihydroxybiphenyl dioxygenase"/>
    <property type="match status" value="1"/>
</dbReference>
<proteinExistence type="predicted"/>
<organism evidence="2 3">
    <name type="scientific">Prolixibacter bellariivorans</name>
    <dbReference type="NCBI Taxonomy" id="314319"/>
    <lineage>
        <taxon>Bacteria</taxon>
        <taxon>Pseudomonadati</taxon>
        <taxon>Bacteroidota</taxon>
        <taxon>Bacteroidia</taxon>
        <taxon>Marinilabiliales</taxon>
        <taxon>Prolixibacteraceae</taxon>
        <taxon>Prolixibacter</taxon>
    </lineage>
</organism>
<dbReference type="Pfam" id="PF00903">
    <property type="entry name" value="Glyoxalase"/>
    <property type="match status" value="1"/>
</dbReference>
<evidence type="ECO:0000313" key="3">
    <source>
        <dbReference type="Proteomes" id="UP000391834"/>
    </source>
</evidence>
<dbReference type="PANTHER" id="PTHR36503:SF1">
    <property type="entry name" value="BLR2520 PROTEIN"/>
    <property type="match status" value="1"/>
</dbReference>
<dbReference type="Gene3D" id="3.10.180.10">
    <property type="entry name" value="2,3-Dihydroxybiphenyl 1,2-Dioxygenase, domain 1"/>
    <property type="match status" value="1"/>
</dbReference>
<comment type="caution">
    <text evidence="2">The sequence shown here is derived from an EMBL/GenBank/DDBJ whole genome shotgun (WGS) entry which is preliminary data.</text>
</comment>
<keyword evidence="3" id="KW-1185">Reference proteome</keyword>
<protein>
    <submittedName>
        <fullName evidence="2">Glyoxalase</fullName>
    </submittedName>
</protein>
<evidence type="ECO:0000259" key="1">
    <source>
        <dbReference type="PROSITE" id="PS51819"/>
    </source>
</evidence>
<dbReference type="PANTHER" id="PTHR36503">
    <property type="entry name" value="BLR2520 PROTEIN"/>
    <property type="match status" value="1"/>
</dbReference>
<gene>
    <name evidence="2" type="ORF">PbJCM13498_37590</name>
</gene>
<dbReference type="EMBL" id="BLAX01000001">
    <property type="protein sequence ID" value="GET34896.1"/>
    <property type="molecule type" value="Genomic_DNA"/>
</dbReference>
<name>A0A5M4B4T9_9BACT</name>